<dbReference type="AlphaFoldDB" id="A0A552WMG7"/>
<reference evidence="1 2" key="1">
    <citation type="submission" date="2019-07" db="EMBL/GenBank/DDBJ databases">
        <title>Georgenia wutianyii sp. nov. and Georgenia *** sp. nov. isolated from plateau pika (Ochotona curzoniae) in the Qinghai-Tibet plateau of China.</title>
        <authorList>
            <person name="Tian Z."/>
        </authorList>
    </citation>
    <scope>NUCLEOTIDE SEQUENCE [LARGE SCALE GENOMIC DNA]</scope>
    <source>
        <strain evidence="1 2">Z446</strain>
    </source>
</reference>
<organism evidence="1 2">
    <name type="scientific">Georgenia yuyongxinii</name>
    <dbReference type="NCBI Taxonomy" id="2589797"/>
    <lineage>
        <taxon>Bacteria</taxon>
        <taxon>Bacillati</taxon>
        <taxon>Actinomycetota</taxon>
        <taxon>Actinomycetes</taxon>
        <taxon>Micrococcales</taxon>
        <taxon>Bogoriellaceae</taxon>
        <taxon>Georgenia</taxon>
    </lineage>
</organism>
<dbReference type="EMBL" id="VJXR01000060">
    <property type="protein sequence ID" value="TRW43927.1"/>
    <property type="molecule type" value="Genomic_DNA"/>
</dbReference>
<dbReference type="GO" id="GO:0000160">
    <property type="term" value="P:phosphorelay signal transduction system"/>
    <property type="evidence" value="ECO:0007669"/>
    <property type="project" value="InterPro"/>
</dbReference>
<evidence type="ECO:0008006" key="3">
    <source>
        <dbReference type="Google" id="ProtNLM"/>
    </source>
</evidence>
<keyword evidence="2" id="KW-1185">Reference proteome</keyword>
<dbReference type="Proteomes" id="UP000318693">
    <property type="component" value="Unassembled WGS sequence"/>
</dbReference>
<comment type="caution">
    <text evidence="1">The sequence shown here is derived from an EMBL/GenBank/DDBJ whole genome shotgun (WGS) entry which is preliminary data.</text>
</comment>
<protein>
    <recommendedName>
        <fullName evidence="3">Hpt domain-containing protein</fullName>
    </recommendedName>
</protein>
<accession>A0A552WMG7</accession>
<dbReference type="SUPFAM" id="SSF47226">
    <property type="entry name" value="Histidine-containing phosphotransfer domain, HPT domain"/>
    <property type="match status" value="1"/>
</dbReference>
<gene>
    <name evidence="1" type="ORF">FJ693_15680</name>
</gene>
<dbReference type="InterPro" id="IPR036641">
    <property type="entry name" value="HPT_dom_sf"/>
</dbReference>
<dbReference type="Gene3D" id="1.20.120.160">
    <property type="entry name" value="HPT domain"/>
    <property type="match status" value="1"/>
</dbReference>
<dbReference type="RefSeq" id="WP_143419409.1">
    <property type="nucleotide sequence ID" value="NZ_VJXR01000060.1"/>
</dbReference>
<sequence>MNGHTWYATGRESVLDAAALDGLVADVGVAEADRFAGCYLELLEKRVAHLHRAAVTADLDELDEVALSLHATSVMVGAEGLAGSVAALSEALGAGVLAEVGTALAEIEIIAAVTTGALVARRAAAPAGAVA</sequence>
<evidence type="ECO:0000313" key="2">
    <source>
        <dbReference type="Proteomes" id="UP000318693"/>
    </source>
</evidence>
<name>A0A552WMG7_9MICO</name>
<evidence type="ECO:0000313" key="1">
    <source>
        <dbReference type="EMBL" id="TRW43927.1"/>
    </source>
</evidence>
<proteinExistence type="predicted"/>